<evidence type="ECO:0000256" key="2">
    <source>
        <dbReference type="SAM" id="SignalP"/>
    </source>
</evidence>
<dbReference type="PROSITE" id="PS51257">
    <property type="entry name" value="PROKAR_LIPOPROTEIN"/>
    <property type="match status" value="1"/>
</dbReference>
<evidence type="ECO:0000313" key="3">
    <source>
        <dbReference type="EMBL" id="MDP9822656.1"/>
    </source>
</evidence>
<proteinExistence type="predicted"/>
<organism evidence="3 4">
    <name type="scientific">Nocardioides massiliensis</name>
    <dbReference type="NCBI Taxonomy" id="1325935"/>
    <lineage>
        <taxon>Bacteria</taxon>
        <taxon>Bacillati</taxon>
        <taxon>Actinomycetota</taxon>
        <taxon>Actinomycetes</taxon>
        <taxon>Propionibacteriales</taxon>
        <taxon>Nocardioidaceae</taxon>
        <taxon>Nocardioides</taxon>
    </lineage>
</organism>
<name>A0ABT9NQE7_9ACTN</name>
<feature type="region of interest" description="Disordered" evidence="1">
    <location>
        <begin position="28"/>
        <end position="57"/>
    </location>
</feature>
<comment type="caution">
    <text evidence="3">The sequence shown here is derived from an EMBL/GenBank/DDBJ whole genome shotgun (WGS) entry which is preliminary data.</text>
</comment>
<dbReference type="EMBL" id="JAUSQM010000001">
    <property type="protein sequence ID" value="MDP9822656.1"/>
    <property type="molecule type" value="Genomic_DNA"/>
</dbReference>
<evidence type="ECO:0008006" key="5">
    <source>
        <dbReference type="Google" id="ProtNLM"/>
    </source>
</evidence>
<sequence length="164" mass="17530">MDKKLAIPALALLALLGSGCDVAEVATAPDEETKHVTTSDQATDDEPNADQGAAADAAVSGDVRSLRKKDVVMRLRVTEKKCYGSAGCNVGYEVKPALRQEFDLDGDYDITYRVIGDESGPQIGTVTLREDGSYDEIWPGFASTTSESVELRVRVDSVTEAGGW</sequence>
<protein>
    <recommendedName>
        <fullName evidence="5">Lipoprotein</fullName>
    </recommendedName>
</protein>
<keyword evidence="2" id="KW-0732">Signal</keyword>
<dbReference type="RefSeq" id="WP_068125252.1">
    <property type="nucleotide sequence ID" value="NZ_CCXJ01000828.2"/>
</dbReference>
<dbReference type="Proteomes" id="UP001240447">
    <property type="component" value="Unassembled WGS sequence"/>
</dbReference>
<evidence type="ECO:0000256" key="1">
    <source>
        <dbReference type="SAM" id="MobiDB-lite"/>
    </source>
</evidence>
<evidence type="ECO:0000313" key="4">
    <source>
        <dbReference type="Proteomes" id="UP001240447"/>
    </source>
</evidence>
<reference evidence="3 4" key="1">
    <citation type="submission" date="2023-07" db="EMBL/GenBank/DDBJ databases">
        <title>Sequencing the genomes of 1000 actinobacteria strains.</title>
        <authorList>
            <person name="Klenk H.-P."/>
        </authorList>
    </citation>
    <scope>NUCLEOTIDE SEQUENCE [LARGE SCALE GENOMIC DNA]</scope>
    <source>
        <strain evidence="3 4">GD13</strain>
    </source>
</reference>
<accession>A0ABT9NQE7</accession>
<feature type="signal peptide" evidence="2">
    <location>
        <begin position="1"/>
        <end position="23"/>
    </location>
</feature>
<gene>
    <name evidence="3" type="ORF">J2S59_002465</name>
</gene>
<keyword evidence="4" id="KW-1185">Reference proteome</keyword>
<feature type="chain" id="PRO_5045251933" description="Lipoprotein" evidence="2">
    <location>
        <begin position="24"/>
        <end position="164"/>
    </location>
</feature>